<gene>
    <name evidence="2" type="ORF">Rsub_04219</name>
</gene>
<proteinExistence type="predicted"/>
<evidence type="ECO:0000313" key="3">
    <source>
        <dbReference type="Proteomes" id="UP000247498"/>
    </source>
</evidence>
<accession>A0A2V0NVY1</accession>
<name>A0A2V0NVY1_9CHLO</name>
<dbReference type="OrthoDB" id="538085at2759"/>
<feature type="compositionally biased region" description="Gly residues" evidence="1">
    <location>
        <begin position="216"/>
        <end position="232"/>
    </location>
</feature>
<keyword evidence="3" id="KW-1185">Reference proteome</keyword>
<dbReference type="EMBL" id="BDRX01000024">
    <property type="protein sequence ID" value="GBF91479.1"/>
    <property type="molecule type" value="Genomic_DNA"/>
</dbReference>
<evidence type="ECO:0000256" key="1">
    <source>
        <dbReference type="SAM" id="MobiDB-lite"/>
    </source>
</evidence>
<dbReference type="AlphaFoldDB" id="A0A2V0NVY1"/>
<dbReference type="Proteomes" id="UP000247498">
    <property type="component" value="Unassembled WGS sequence"/>
</dbReference>
<comment type="caution">
    <text evidence="2">The sequence shown here is derived from an EMBL/GenBank/DDBJ whole genome shotgun (WGS) entry which is preliminary data.</text>
</comment>
<evidence type="ECO:0000313" key="2">
    <source>
        <dbReference type="EMBL" id="GBF91479.1"/>
    </source>
</evidence>
<protein>
    <submittedName>
        <fullName evidence="2">Uncharacterized protein</fullName>
    </submittedName>
</protein>
<organism evidence="2 3">
    <name type="scientific">Raphidocelis subcapitata</name>
    <dbReference type="NCBI Taxonomy" id="307507"/>
    <lineage>
        <taxon>Eukaryota</taxon>
        <taxon>Viridiplantae</taxon>
        <taxon>Chlorophyta</taxon>
        <taxon>core chlorophytes</taxon>
        <taxon>Chlorophyceae</taxon>
        <taxon>CS clade</taxon>
        <taxon>Sphaeropleales</taxon>
        <taxon>Selenastraceae</taxon>
        <taxon>Raphidocelis</taxon>
    </lineage>
</organism>
<dbReference type="InParanoid" id="A0A2V0NVY1"/>
<reference evidence="2 3" key="1">
    <citation type="journal article" date="2018" name="Sci. Rep.">
        <title>Raphidocelis subcapitata (=Pseudokirchneriella subcapitata) provides an insight into genome evolution and environmental adaptations in the Sphaeropleales.</title>
        <authorList>
            <person name="Suzuki S."/>
            <person name="Yamaguchi H."/>
            <person name="Nakajima N."/>
            <person name="Kawachi M."/>
        </authorList>
    </citation>
    <scope>NUCLEOTIDE SEQUENCE [LARGE SCALE GENOMIC DNA]</scope>
    <source>
        <strain evidence="2 3">NIES-35</strain>
    </source>
</reference>
<sequence length="271" mass="27040">MWGANHSLASVAVPVARRARRAAPCGGGGVGAARGSVAARALRARWLLDARYGCKTETTALLVEWVQTVGAAAGIPSARVSAGSLGAPESRLELEIEFDSMADWEGFLSRIPAAQHRAWSQRVQSMVVDGSPKWEVFRIVDVPATPGAAAGAGAGAAVKAAAPPAAPRGAGAGTAAWGQGAGAGKLVFADKISLEDAALWEQTQRDLAAGLSGRASGSGGGGSTDSGSGGDSGDAPSAGDSVGGDGAVTLDWKGDPIKWSPGDKAPGMKFL</sequence>
<feature type="region of interest" description="Disordered" evidence="1">
    <location>
        <begin position="211"/>
        <end position="271"/>
    </location>
</feature>